<dbReference type="GO" id="GO:0009062">
    <property type="term" value="P:fatty acid catabolic process"/>
    <property type="evidence" value="ECO:0007669"/>
    <property type="project" value="TreeGrafter"/>
</dbReference>
<dbReference type="PANTHER" id="PTHR45847">
    <property type="entry name" value="FATTY ACID AMIDE HYDROLASE"/>
    <property type="match status" value="1"/>
</dbReference>
<dbReference type="EMBL" id="CAJZBQ010000038">
    <property type="protein sequence ID" value="CAG9325281.1"/>
    <property type="molecule type" value="Genomic_DNA"/>
</dbReference>
<evidence type="ECO:0000313" key="2">
    <source>
        <dbReference type="Proteomes" id="UP001162131"/>
    </source>
</evidence>
<dbReference type="AlphaFoldDB" id="A0AAU9JHZ2"/>
<protein>
    <submittedName>
        <fullName evidence="1">Uncharacterized protein</fullName>
    </submittedName>
</protein>
<reference evidence="1" key="1">
    <citation type="submission" date="2021-09" db="EMBL/GenBank/DDBJ databases">
        <authorList>
            <consortium name="AG Swart"/>
            <person name="Singh M."/>
            <person name="Singh A."/>
            <person name="Seah K."/>
            <person name="Emmerich C."/>
        </authorList>
    </citation>
    <scope>NUCLEOTIDE SEQUENCE</scope>
    <source>
        <strain evidence="1">ATCC30299</strain>
    </source>
</reference>
<keyword evidence="2" id="KW-1185">Reference proteome</keyword>
<dbReference type="Proteomes" id="UP001162131">
    <property type="component" value="Unassembled WGS sequence"/>
</dbReference>
<dbReference type="PANTHER" id="PTHR45847:SF6">
    <property type="entry name" value="FATTY ACID AMIDE HYDROLASE"/>
    <property type="match status" value="1"/>
</dbReference>
<dbReference type="GO" id="GO:0017064">
    <property type="term" value="F:fatty acid amide hydrolase activity"/>
    <property type="evidence" value="ECO:0007669"/>
    <property type="project" value="TreeGrafter"/>
</dbReference>
<name>A0AAU9JHZ2_9CILI</name>
<evidence type="ECO:0000313" key="1">
    <source>
        <dbReference type="EMBL" id="CAG9325281.1"/>
    </source>
</evidence>
<dbReference type="Gene3D" id="3.90.1300.10">
    <property type="entry name" value="Amidase signature (AS) domain"/>
    <property type="match status" value="1"/>
</dbReference>
<organism evidence="1 2">
    <name type="scientific">Blepharisma stoltei</name>
    <dbReference type="NCBI Taxonomy" id="1481888"/>
    <lineage>
        <taxon>Eukaryota</taxon>
        <taxon>Sar</taxon>
        <taxon>Alveolata</taxon>
        <taxon>Ciliophora</taxon>
        <taxon>Postciliodesmatophora</taxon>
        <taxon>Heterotrichea</taxon>
        <taxon>Heterotrichida</taxon>
        <taxon>Blepharismidae</taxon>
        <taxon>Blepharisma</taxon>
    </lineage>
</organism>
<dbReference type="SUPFAM" id="SSF75304">
    <property type="entry name" value="Amidase signature (AS) enzymes"/>
    <property type="match status" value="1"/>
</dbReference>
<gene>
    <name evidence="1" type="ORF">BSTOLATCC_MIC38544</name>
</gene>
<dbReference type="InterPro" id="IPR036928">
    <property type="entry name" value="AS_sf"/>
</dbReference>
<sequence length="137" mass="16472">MTMLKILSNKKWIYKEMDRPWNWRNYRPIPSPSDTSWLFPRIILRLYILCIFQSIRCPAGNVPVGVVNENEEFYPETEEHWTKVMNKNMQDSKGLPLCVQVMAPPYREELCLNVMKQLEEKIPFWKTYQDCLELVKE</sequence>
<dbReference type="InterPro" id="IPR052096">
    <property type="entry name" value="Endocannabinoid_amidase"/>
</dbReference>
<comment type="caution">
    <text evidence="1">The sequence shown here is derived from an EMBL/GenBank/DDBJ whole genome shotgun (WGS) entry which is preliminary data.</text>
</comment>
<accession>A0AAU9JHZ2</accession>
<proteinExistence type="predicted"/>
<dbReference type="GO" id="GO:0004040">
    <property type="term" value="F:amidase activity"/>
    <property type="evidence" value="ECO:0007669"/>
    <property type="project" value="TreeGrafter"/>
</dbReference>